<keyword evidence="2" id="KW-1185">Reference proteome</keyword>
<organism evidence="1 2">
    <name type="scientific">Kwoniella newhampshirensis</name>
    <dbReference type="NCBI Taxonomy" id="1651941"/>
    <lineage>
        <taxon>Eukaryota</taxon>
        <taxon>Fungi</taxon>
        <taxon>Dikarya</taxon>
        <taxon>Basidiomycota</taxon>
        <taxon>Agaricomycotina</taxon>
        <taxon>Tremellomycetes</taxon>
        <taxon>Tremellales</taxon>
        <taxon>Cryptococcaceae</taxon>
        <taxon>Kwoniella</taxon>
    </lineage>
</organism>
<dbReference type="GeneID" id="92178369"/>
<evidence type="ECO:0000313" key="2">
    <source>
        <dbReference type="Proteomes" id="UP001388673"/>
    </source>
</evidence>
<dbReference type="RefSeq" id="XP_066805440.1">
    <property type="nucleotide sequence ID" value="XM_066944239.1"/>
</dbReference>
<reference evidence="1 2" key="1">
    <citation type="journal article" date="2024" name="bioRxiv">
        <title>Comparative genomics of Cryptococcus and Kwoniella reveals pathogenesis evolution and contrasting karyotype dynamics via intercentromeric recombination or chromosome fusion.</title>
        <authorList>
            <person name="Coelho M.A."/>
            <person name="David-Palma M."/>
            <person name="Shea T."/>
            <person name="Bowers K."/>
            <person name="McGinley-Smith S."/>
            <person name="Mohammad A.W."/>
            <person name="Gnirke A."/>
            <person name="Yurkov A.M."/>
            <person name="Nowrousian M."/>
            <person name="Sun S."/>
            <person name="Cuomo C.A."/>
            <person name="Heitman J."/>
        </authorList>
    </citation>
    <scope>NUCLEOTIDE SEQUENCE [LARGE SCALE GENOMIC DNA]</scope>
    <source>
        <strain evidence="1 2">CBS 13917</strain>
    </source>
</reference>
<protein>
    <submittedName>
        <fullName evidence="1">Uncharacterized protein</fullName>
    </submittedName>
</protein>
<gene>
    <name evidence="1" type="ORF">IAR55_001110</name>
</gene>
<dbReference type="KEGG" id="kne:92178369"/>
<sequence length="158" mass="16867">MIAHADKAAELESPVDPDLFLMTPADGDDASVALAKKEEDYFVYDVTGHARKSSDKGDVSIVSAAKSSSKADGATEVDTMDVGLVSAEYPGSAVKVLTGIGVHRSRQVAIKAHELREITTVQPRLDCGVERELIDIYAPSERFSETFHLCLPASSTDG</sequence>
<accession>A0AAW0Z4S4</accession>
<proteinExistence type="predicted"/>
<comment type="caution">
    <text evidence="1">The sequence shown here is derived from an EMBL/GenBank/DDBJ whole genome shotgun (WGS) entry which is preliminary data.</text>
</comment>
<dbReference type="Proteomes" id="UP001388673">
    <property type="component" value="Unassembled WGS sequence"/>
</dbReference>
<dbReference type="AlphaFoldDB" id="A0AAW0Z4S4"/>
<evidence type="ECO:0000313" key="1">
    <source>
        <dbReference type="EMBL" id="KAK8865961.1"/>
    </source>
</evidence>
<dbReference type="EMBL" id="JBCAWK010000002">
    <property type="protein sequence ID" value="KAK8865961.1"/>
    <property type="molecule type" value="Genomic_DNA"/>
</dbReference>
<name>A0AAW0Z4S4_9TREE</name>